<dbReference type="KEGG" id="scf:Spaf_1741"/>
<dbReference type="HOGENOM" id="CLU_060699_2_0_9"/>
<proteinExistence type="predicted"/>
<protein>
    <submittedName>
        <fullName evidence="5">DeoR family transcriptional regulator</fullName>
    </submittedName>
</protein>
<feature type="domain" description="HTH deoR-type" evidence="4">
    <location>
        <begin position="3"/>
        <end position="58"/>
    </location>
</feature>
<keyword evidence="1" id="KW-0805">Transcription regulation</keyword>
<gene>
    <name evidence="5" type="ORF">Spaf_1741</name>
</gene>
<dbReference type="PANTHER" id="PTHR30363:SF51">
    <property type="entry name" value="HTH-TYPE TRANSCRIPTIONAL REPRESSOR GLCR"/>
    <property type="match status" value="1"/>
</dbReference>
<dbReference type="GO" id="GO:0003677">
    <property type="term" value="F:DNA binding"/>
    <property type="evidence" value="ECO:0007669"/>
    <property type="project" value="UniProtKB-KW"/>
</dbReference>
<evidence type="ECO:0000313" key="5">
    <source>
        <dbReference type="EMBL" id="AFJ26693.1"/>
    </source>
</evidence>
<dbReference type="STRING" id="1114965.Spaf_1741"/>
<dbReference type="Pfam" id="PF08220">
    <property type="entry name" value="HTH_DeoR"/>
    <property type="match status" value="1"/>
</dbReference>
<dbReference type="InterPro" id="IPR036390">
    <property type="entry name" value="WH_DNA-bd_sf"/>
</dbReference>
<dbReference type="GO" id="GO:0003700">
    <property type="term" value="F:DNA-binding transcription factor activity"/>
    <property type="evidence" value="ECO:0007669"/>
    <property type="project" value="InterPro"/>
</dbReference>
<dbReference type="InterPro" id="IPR050313">
    <property type="entry name" value="Carb_Metab_HTH_regulators"/>
</dbReference>
<dbReference type="RefSeq" id="WP_014713841.1">
    <property type="nucleotide sequence ID" value="NC_017905.1"/>
</dbReference>
<dbReference type="PROSITE" id="PS51000">
    <property type="entry name" value="HTH_DEOR_2"/>
    <property type="match status" value="1"/>
</dbReference>
<dbReference type="InterPro" id="IPR018356">
    <property type="entry name" value="Tscrpt_reg_HTH_DeoR_CS"/>
</dbReference>
<evidence type="ECO:0000313" key="6">
    <source>
        <dbReference type="Proteomes" id="UP000002865"/>
    </source>
</evidence>
<dbReference type="InterPro" id="IPR037171">
    <property type="entry name" value="NagB/RpiA_transferase-like"/>
</dbReference>
<dbReference type="InterPro" id="IPR001034">
    <property type="entry name" value="DeoR_HTH"/>
</dbReference>
<dbReference type="SUPFAM" id="SSF100950">
    <property type="entry name" value="NagB/RpiA/CoA transferase-like"/>
    <property type="match status" value="1"/>
</dbReference>
<dbReference type="PROSITE" id="PS00894">
    <property type="entry name" value="HTH_DEOR_1"/>
    <property type="match status" value="1"/>
</dbReference>
<keyword evidence="3" id="KW-0804">Transcription</keyword>
<evidence type="ECO:0000259" key="4">
    <source>
        <dbReference type="PROSITE" id="PS51000"/>
    </source>
</evidence>
<dbReference type="Gene3D" id="1.10.10.10">
    <property type="entry name" value="Winged helix-like DNA-binding domain superfamily/Winged helix DNA-binding domain"/>
    <property type="match status" value="1"/>
</dbReference>
<dbReference type="EMBL" id="CP003122">
    <property type="protein sequence ID" value="AFJ26693.1"/>
    <property type="molecule type" value="Genomic_DNA"/>
</dbReference>
<evidence type="ECO:0000256" key="1">
    <source>
        <dbReference type="ARBA" id="ARBA00023015"/>
    </source>
</evidence>
<dbReference type="InterPro" id="IPR014036">
    <property type="entry name" value="DeoR-like_C"/>
</dbReference>
<evidence type="ECO:0000256" key="2">
    <source>
        <dbReference type="ARBA" id="ARBA00023125"/>
    </source>
</evidence>
<sequence length="247" mass="28464">MYQEQRLEKILELLEEQKQLSAKEMVDYFKVSKDTIRRDFALLSQRQLVRRTHGGLLPLNKEPGPSYLDRSQKANKEKTTMAQKALQLIQDGQVIFLDVSTSMTLLAGLLNKEVTVYSHSLDNAIQLSSHSQVDFHLLGGKFYPKNRFYYDANQAHILDNLRFDLAFFGASSLANGEVTFENAEDVAVKSLVFERTRTKILVVETSKWTKNANYYLARLKQFDYWINDQKPSPEILKQIGSETTILY</sequence>
<dbReference type="PATRIC" id="fig|1114965.3.peg.1664"/>
<dbReference type="Pfam" id="PF00455">
    <property type="entry name" value="DeoRC"/>
    <property type="match status" value="1"/>
</dbReference>
<dbReference type="InterPro" id="IPR036388">
    <property type="entry name" value="WH-like_DNA-bd_sf"/>
</dbReference>
<dbReference type="PRINTS" id="PR00037">
    <property type="entry name" value="HTHLACR"/>
</dbReference>
<accession>I1ZNR9</accession>
<evidence type="ECO:0000256" key="3">
    <source>
        <dbReference type="ARBA" id="ARBA00023163"/>
    </source>
</evidence>
<dbReference type="AlphaFoldDB" id="I1ZNR9"/>
<name>I1ZNR9_STRPA</name>
<reference evidence="5 6" key="1">
    <citation type="journal article" date="2012" name="PLoS ONE">
        <title>Complete Genome and Transcriptomes of Streptococcus parasanguinis FW213: Phylogenic Relations and Potential Virulence Mechanisms.</title>
        <authorList>
            <person name="Geng J."/>
            <person name="Chiu C.H."/>
            <person name="Tang P."/>
            <person name="Chen Y."/>
            <person name="Shieh H.R."/>
            <person name="Hu S."/>
            <person name="Chen Y.Y."/>
        </authorList>
    </citation>
    <scope>NUCLEOTIDE SEQUENCE [LARGE SCALE GENOMIC DNA]</scope>
    <source>
        <strain evidence="5 6">FW213</strain>
    </source>
</reference>
<dbReference type="PANTHER" id="PTHR30363">
    <property type="entry name" value="HTH-TYPE TRANSCRIPTIONAL REGULATOR SRLR-RELATED"/>
    <property type="match status" value="1"/>
</dbReference>
<keyword evidence="2" id="KW-0238">DNA-binding</keyword>
<organism evidence="5 6">
    <name type="scientific">Streptococcus parasanguinis FW213</name>
    <dbReference type="NCBI Taxonomy" id="1114965"/>
    <lineage>
        <taxon>Bacteria</taxon>
        <taxon>Bacillati</taxon>
        <taxon>Bacillota</taxon>
        <taxon>Bacilli</taxon>
        <taxon>Lactobacillales</taxon>
        <taxon>Streptococcaceae</taxon>
        <taxon>Streptococcus</taxon>
    </lineage>
</organism>
<dbReference type="SMART" id="SM00420">
    <property type="entry name" value="HTH_DEOR"/>
    <property type="match status" value="1"/>
</dbReference>
<dbReference type="eggNOG" id="COG1349">
    <property type="taxonomic scope" value="Bacteria"/>
</dbReference>
<dbReference type="PaxDb" id="1114965-Spaf_1741"/>
<dbReference type="SMART" id="SM01134">
    <property type="entry name" value="DeoRC"/>
    <property type="match status" value="1"/>
</dbReference>
<dbReference type="Proteomes" id="UP000002865">
    <property type="component" value="Chromosome"/>
</dbReference>
<dbReference type="SUPFAM" id="SSF46785">
    <property type="entry name" value="Winged helix' DNA-binding domain"/>
    <property type="match status" value="1"/>
</dbReference>